<sequence length="146" mass="16775">MIQIRIDLSELHASLDRARRHRDMTWQQVATEIGCGQSTITRLARGHRPDTQTFLTFTTWLRMPAEAFIELLSPRPQQSQPDLLVEICALLRKRRDLTRRDRDVLEEVIESALKGLPRKPTRIRSEHTVNGPTGPRHVDPSDATAH</sequence>
<name>A0AAU7MB31_9ACTN</name>
<feature type="compositionally biased region" description="Basic and acidic residues" evidence="1">
    <location>
        <begin position="136"/>
        <end position="146"/>
    </location>
</feature>
<gene>
    <name evidence="4" type="ORF">ABUL08_04400</name>
    <name evidence="3" type="ORF">VK199_04375</name>
</gene>
<dbReference type="EMBL" id="CP157762">
    <property type="protein sequence ID" value="XBP94649.1"/>
    <property type="molecule type" value="Genomic_DNA"/>
</dbReference>
<dbReference type="EMBL" id="CP159342">
    <property type="protein sequence ID" value="XCH75350.1"/>
    <property type="molecule type" value="Genomic_DNA"/>
</dbReference>
<evidence type="ECO:0000313" key="3">
    <source>
        <dbReference type="EMBL" id="XBP94649.1"/>
    </source>
</evidence>
<dbReference type="CDD" id="cd00093">
    <property type="entry name" value="HTH_XRE"/>
    <property type="match status" value="1"/>
</dbReference>
<feature type="region of interest" description="Disordered" evidence="1">
    <location>
        <begin position="118"/>
        <end position="146"/>
    </location>
</feature>
<organism evidence="3">
    <name type="scientific">Micromonospora sp. CCTCC AA 2012012</name>
    <dbReference type="NCBI Taxonomy" id="3111921"/>
    <lineage>
        <taxon>Bacteria</taxon>
        <taxon>Bacillati</taxon>
        <taxon>Actinomycetota</taxon>
        <taxon>Actinomycetes</taxon>
        <taxon>Micromonosporales</taxon>
        <taxon>Micromonosporaceae</taxon>
        <taxon>Micromonospora</taxon>
    </lineage>
</organism>
<evidence type="ECO:0000259" key="2">
    <source>
        <dbReference type="Pfam" id="PF01381"/>
    </source>
</evidence>
<dbReference type="Pfam" id="PF01381">
    <property type="entry name" value="HTH_3"/>
    <property type="match status" value="1"/>
</dbReference>
<proteinExistence type="predicted"/>
<evidence type="ECO:0000256" key="1">
    <source>
        <dbReference type="SAM" id="MobiDB-lite"/>
    </source>
</evidence>
<feature type="domain" description="HTH cro/C1-type" evidence="2">
    <location>
        <begin position="17"/>
        <end position="53"/>
    </location>
</feature>
<dbReference type="AlphaFoldDB" id="A0AAU7MB31"/>
<dbReference type="InterPro" id="IPR001387">
    <property type="entry name" value="Cro/C1-type_HTH"/>
</dbReference>
<dbReference type="GO" id="GO:0003677">
    <property type="term" value="F:DNA binding"/>
    <property type="evidence" value="ECO:0007669"/>
    <property type="project" value="InterPro"/>
</dbReference>
<reference evidence="3" key="1">
    <citation type="submission" date="2024-01" db="EMBL/GenBank/DDBJ databases">
        <title>The genome sequence of Micromonospora mangrovi CCTCC AA 2012012.</title>
        <authorList>
            <person name="Gao J."/>
        </authorList>
    </citation>
    <scope>NUCLEOTIDE SEQUENCE</scope>
    <source>
        <strain evidence="3">CCTCC AA 2012012</strain>
    </source>
</reference>
<evidence type="ECO:0000313" key="4">
    <source>
        <dbReference type="EMBL" id="XCH75350.1"/>
    </source>
</evidence>
<dbReference type="InterPro" id="IPR010982">
    <property type="entry name" value="Lambda_DNA-bd_dom_sf"/>
</dbReference>
<dbReference type="RefSeq" id="WP_350934755.1">
    <property type="nucleotide sequence ID" value="NZ_CP157762.1"/>
</dbReference>
<reference evidence="4" key="2">
    <citation type="submission" date="2024-06" db="EMBL/GenBank/DDBJ databases">
        <title>Micromonospora mangrovi CCTCC AA 2012012 genome sequences.</title>
        <authorList>
            <person name="Gao J."/>
        </authorList>
    </citation>
    <scope>NUCLEOTIDE SEQUENCE</scope>
    <source>
        <strain evidence="4">CCTCC AA 2012012</strain>
    </source>
</reference>
<dbReference type="Gene3D" id="1.10.260.40">
    <property type="entry name" value="lambda repressor-like DNA-binding domains"/>
    <property type="match status" value="1"/>
</dbReference>
<protein>
    <submittedName>
        <fullName evidence="3">Helix-turn-helix transcriptional regulator</fullName>
    </submittedName>
</protein>
<dbReference type="SUPFAM" id="SSF47413">
    <property type="entry name" value="lambda repressor-like DNA-binding domains"/>
    <property type="match status" value="1"/>
</dbReference>
<accession>A0AAU7MB31</accession>